<dbReference type="PANTHER" id="PTHR19328:SF75">
    <property type="entry name" value="ALDOSE SUGAR DEHYDROGENASE YLII"/>
    <property type="match status" value="1"/>
</dbReference>
<proteinExistence type="predicted"/>
<dbReference type="PANTHER" id="PTHR19328">
    <property type="entry name" value="HEDGEHOG-INTERACTING PROTEIN"/>
    <property type="match status" value="1"/>
</dbReference>
<feature type="region of interest" description="Disordered" evidence="1">
    <location>
        <begin position="134"/>
        <end position="208"/>
    </location>
</feature>
<dbReference type="EMBL" id="AM746676">
    <property type="protein sequence ID" value="CAN94678.1"/>
    <property type="molecule type" value="Genomic_DNA"/>
</dbReference>
<feature type="domain" description="Glucose/Sorbosone dehydrogenase" evidence="2">
    <location>
        <begin position="223"/>
        <end position="567"/>
    </location>
</feature>
<dbReference type="STRING" id="448385.sce4514"/>
<dbReference type="InterPro" id="IPR011042">
    <property type="entry name" value="6-blade_b-propeller_TolB-like"/>
</dbReference>
<sequence length="579" mass="59517">MASRKAVLLQRGKTDAMLSCGWPRSKCGDGASSIDIDAWIAGLVSRSRHAPNAGTGASGGPAAAPSGVRARRAGRAGASNNASSPPWASIYDLRYRPAMRPSSSALSSLPILALILAAELAFIACSREESISPLPPGTTGGASSAAAGGADASGGGSSGAGGSGAGGSGGGSSGAGSSGAGASGAGASGAGGSGGGEPAEGFSCAPPSEDEGALKLTTVVSGLDHPLLVKSAPGDPTRLFILTQPGQILVLDDGAAEPKVFLDIRDRVLFNANGERGLLGLAFHPDYEDDGRFFVHYTDKATGGNARVVEFARGEGPDVASPDPVATYLEVVDLHRNHNGGSLEFSPIDGFLYLGLGDGGDNNDAGPNHADIGNGQALTTLLGKILRLDVSTHPYGIPEGNMTGEGVLPEIWDYGLRNPYRFSFDACTGDLYIADVGHRLWEEINIEPAGQGRKNYGWRRMEGAHCFIPAESCDLEGTITLPAVEYGHAGRVIEDCSVTGGYVYRGSRIPWLRGSYFYGDYCSGRVWTLTYEGGVASAPVDRTDDLGSFGYSIASFGQDGAGEVYVVDLGGTVYRIDPE</sequence>
<accession>A9F8P5</accession>
<dbReference type="Gene3D" id="2.120.10.30">
    <property type="entry name" value="TolB, C-terminal domain"/>
    <property type="match status" value="1"/>
</dbReference>
<keyword evidence="4" id="KW-1185">Reference proteome</keyword>
<protein>
    <recommendedName>
        <fullName evidence="2">Glucose/Sorbosone dehydrogenase domain-containing protein</fullName>
    </recommendedName>
</protein>
<name>A9F8P5_SORC5</name>
<dbReference type="SUPFAM" id="SSF50952">
    <property type="entry name" value="Soluble quinoprotein glucose dehydrogenase"/>
    <property type="match status" value="1"/>
</dbReference>
<organism evidence="3 4">
    <name type="scientific">Sorangium cellulosum (strain So ce56)</name>
    <name type="common">Polyangium cellulosum (strain So ce56)</name>
    <dbReference type="NCBI Taxonomy" id="448385"/>
    <lineage>
        <taxon>Bacteria</taxon>
        <taxon>Pseudomonadati</taxon>
        <taxon>Myxococcota</taxon>
        <taxon>Polyangia</taxon>
        <taxon>Polyangiales</taxon>
        <taxon>Polyangiaceae</taxon>
        <taxon>Sorangium</taxon>
    </lineage>
</organism>
<gene>
    <name evidence="3" type="ordered locus">sce4514</name>
</gene>
<dbReference type="eggNOG" id="COG2133">
    <property type="taxonomic scope" value="Bacteria"/>
</dbReference>
<dbReference type="InterPro" id="IPR011041">
    <property type="entry name" value="Quinoprot_gluc/sorb_DH_b-prop"/>
</dbReference>
<dbReference type="Proteomes" id="UP000002139">
    <property type="component" value="Chromosome"/>
</dbReference>
<evidence type="ECO:0000313" key="3">
    <source>
        <dbReference type="EMBL" id="CAN94678.1"/>
    </source>
</evidence>
<evidence type="ECO:0000256" key="1">
    <source>
        <dbReference type="SAM" id="MobiDB-lite"/>
    </source>
</evidence>
<feature type="compositionally biased region" description="Low complexity" evidence="1">
    <location>
        <begin position="51"/>
        <end position="68"/>
    </location>
</feature>
<dbReference type="KEGG" id="scl:sce4514"/>
<dbReference type="AlphaFoldDB" id="A9F8P5"/>
<evidence type="ECO:0000259" key="2">
    <source>
        <dbReference type="Pfam" id="PF07995"/>
    </source>
</evidence>
<feature type="region of interest" description="Disordered" evidence="1">
    <location>
        <begin position="51"/>
        <end position="83"/>
    </location>
</feature>
<dbReference type="Pfam" id="PF07995">
    <property type="entry name" value="GSDH"/>
    <property type="match status" value="1"/>
</dbReference>
<evidence type="ECO:0000313" key="4">
    <source>
        <dbReference type="Proteomes" id="UP000002139"/>
    </source>
</evidence>
<feature type="compositionally biased region" description="Gly residues" evidence="1">
    <location>
        <begin position="151"/>
        <end position="198"/>
    </location>
</feature>
<dbReference type="HOGENOM" id="CLU_012344_3_0_7"/>
<reference evidence="3 4" key="1">
    <citation type="journal article" date="2007" name="Nat. Biotechnol.">
        <title>Complete genome sequence of the myxobacterium Sorangium cellulosum.</title>
        <authorList>
            <person name="Schneiker S."/>
            <person name="Perlova O."/>
            <person name="Kaiser O."/>
            <person name="Gerth K."/>
            <person name="Alici A."/>
            <person name="Altmeyer M.O."/>
            <person name="Bartels D."/>
            <person name="Bekel T."/>
            <person name="Beyer S."/>
            <person name="Bode E."/>
            <person name="Bode H.B."/>
            <person name="Bolten C.J."/>
            <person name="Choudhuri J.V."/>
            <person name="Doss S."/>
            <person name="Elnakady Y.A."/>
            <person name="Frank B."/>
            <person name="Gaigalat L."/>
            <person name="Goesmann A."/>
            <person name="Groeger C."/>
            <person name="Gross F."/>
            <person name="Jelsbak L."/>
            <person name="Jelsbak L."/>
            <person name="Kalinowski J."/>
            <person name="Kegler C."/>
            <person name="Knauber T."/>
            <person name="Konietzny S."/>
            <person name="Kopp M."/>
            <person name="Krause L."/>
            <person name="Krug D."/>
            <person name="Linke B."/>
            <person name="Mahmud T."/>
            <person name="Martinez-Arias R."/>
            <person name="McHardy A.C."/>
            <person name="Merai M."/>
            <person name="Meyer F."/>
            <person name="Mormann S."/>
            <person name="Munoz-Dorado J."/>
            <person name="Perez J."/>
            <person name="Pradella S."/>
            <person name="Rachid S."/>
            <person name="Raddatz G."/>
            <person name="Rosenau F."/>
            <person name="Rueckert C."/>
            <person name="Sasse F."/>
            <person name="Scharfe M."/>
            <person name="Schuster S.C."/>
            <person name="Suen G."/>
            <person name="Treuner-Lange A."/>
            <person name="Velicer G.J."/>
            <person name="Vorholter F.-J."/>
            <person name="Weissman K.J."/>
            <person name="Welch R.D."/>
            <person name="Wenzel S.C."/>
            <person name="Whitworth D.E."/>
            <person name="Wilhelm S."/>
            <person name="Wittmann C."/>
            <person name="Bloecker H."/>
            <person name="Puehler A."/>
            <person name="Mueller R."/>
        </authorList>
    </citation>
    <scope>NUCLEOTIDE SEQUENCE [LARGE SCALE GENOMIC DNA]</scope>
    <source>
        <strain evidence="4">So ce56</strain>
    </source>
</reference>
<dbReference type="BioCyc" id="SCEL448385:SCE_RS23170-MONOMER"/>
<feature type="compositionally biased region" description="Low complexity" evidence="1">
    <location>
        <begin position="141"/>
        <end position="150"/>
    </location>
</feature>
<dbReference type="InterPro" id="IPR012938">
    <property type="entry name" value="Glc/Sorbosone_DH"/>
</dbReference>